<dbReference type="KEGG" id="hhb:Hhub_2515"/>
<name>A0A0U5CYH2_9EURY</name>
<accession>A0A0U5CYH2</accession>
<dbReference type="EMBL" id="LN831302">
    <property type="protein sequence ID" value="CQH57321.1"/>
    <property type="molecule type" value="Genomic_DNA"/>
</dbReference>
<protein>
    <submittedName>
        <fullName evidence="2">HTH domain protein</fullName>
    </submittedName>
</protein>
<gene>
    <name evidence="2" type="ORF">HHUB_2515</name>
</gene>
<sequence>MSTRQLPTGVESPRGKLVYLYLSTNESATLDELHGELDVPRITLYSVLKTLRSRGVVEQDGDSYVATRPL</sequence>
<dbReference type="OrthoDB" id="182995at2157"/>
<feature type="domain" description="Transcription regulator TrmB N-terminal" evidence="1">
    <location>
        <begin position="18"/>
        <end position="63"/>
    </location>
</feature>
<proteinExistence type="predicted"/>
<dbReference type="Proteomes" id="UP000066737">
    <property type="component" value="Chromosome I"/>
</dbReference>
<dbReference type="GeneID" id="91109972"/>
<organism evidence="2 3">
    <name type="scientific">Halobacterium hubeiense</name>
    <dbReference type="NCBI Taxonomy" id="1407499"/>
    <lineage>
        <taxon>Archaea</taxon>
        <taxon>Methanobacteriati</taxon>
        <taxon>Methanobacteriota</taxon>
        <taxon>Stenosarchaea group</taxon>
        <taxon>Halobacteria</taxon>
        <taxon>Halobacteriales</taxon>
        <taxon>Halobacteriaceae</taxon>
        <taxon>Halobacterium</taxon>
    </lineage>
</organism>
<dbReference type="InterPro" id="IPR036390">
    <property type="entry name" value="WH_DNA-bd_sf"/>
</dbReference>
<evidence type="ECO:0000259" key="1">
    <source>
        <dbReference type="Pfam" id="PF01978"/>
    </source>
</evidence>
<dbReference type="Pfam" id="PF01978">
    <property type="entry name" value="TrmB"/>
    <property type="match status" value="1"/>
</dbReference>
<dbReference type="AlphaFoldDB" id="A0A0U5CYH2"/>
<dbReference type="Gene3D" id="1.10.10.10">
    <property type="entry name" value="Winged helix-like DNA-binding domain superfamily/Winged helix DNA-binding domain"/>
    <property type="match status" value="1"/>
</dbReference>
<evidence type="ECO:0000313" key="3">
    <source>
        <dbReference type="Proteomes" id="UP000066737"/>
    </source>
</evidence>
<evidence type="ECO:0000313" key="2">
    <source>
        <dbReference type="EMBL" id="CQH57321.1"/>
    </source>
</evidence>
<dbReference type="InterPro" id="IPR002831">
    <property type="entry name" value="Tscrpt_reg_TrmB_N"/>
</dbReference>
<dbReference type="InterPro" id="IPR036388">
    <property type="entry name" value="WH-like_DNA-bd_sf"/>
</dbReference>
<keyword evidence="3" id="KW-1185">Reference proteome</keyword>
<reference evidence="3" key="1">
    <citation type="journal article" date="2016" name="Environ. Microbiol.">
        <title>The complete genome of a viable archaeum isolated from 123-million-year-old rock salt.</title>
        <authorList>
            <person name="Jaakkola S.T."/>
            <person name="Pfeiffer F."/>
            <person name="Ravantti J.J."/>
            <person name="Guo Q."/>
            <person name="Liu Y."/>
            <person name="Chen X."/>
            <person name="Ma H."/>
            <person name="Yang C."/>
            <person name="Oksanen H.M."/>
            <person name="Bamford D.H."/>
        </authorList>
    </citation>
    <scope>NUCLEOTIDE SEQUENCE</scope>
    <source>
        <strain evidence="3">JI20-1</strain>
    </source>
</reference>
<dbReference type="SUPFAM" id="SSF46785">
    <property type="entry name" value="Winged helix' DNA-binding domain"/>
    <property type="match status" value="1"/>
</dbReference>
<dbReference type="RefSeq" id="WP_059056955.1">
    <property type="nucleotide sequence ID" value="NZ_CEML01000001.1"/>
</dbReference>